<dbReference type="AlphaFoldDB" id="A0A9N7U4S9"/>
<gene>
    <name evidence="1" type="ORF">PLEPLA_LOCUS12676</name>
</gene>
<dbReference type="Proteomes" id="UP001153269">
    <property type="component" value="Unassembled WGS sequence"/>
</dbReference>
<proteinExistence type="predicted"/>
<comment type="caution">
    <text evidence="1">The sequence shown here is derived from an EMBL/GenBank/DDBJ whole genome shotgun (WGS) entry which is preliminary data.</text>
</comment>
<reference evidence="1" key="1">
    <citation type="submission" date="2020-03" db="EMBL/GenBank/DDBJ databases">
        <authorList>
            <person name="Weist P."/>
        </authorList>
    </citation>
    <scope>NUCLEOTIDE SEQUENCE</scope>
</reference>
<accession>A0A9N7U4S9</accession>
<name>A0A9N7U4S9_PLEPL</name>
<organism evidence="1 2">
    <name type="scientific">Pleuronectes platessa</name>
    <name type="common">European plaice</name>
    <dbReference type="NCBI Taxonomy" id="8262"/>
    <lineage>
        <taxon>Eukaryota</taxon>
        <taxon>Metazoa</taxon>
        <taxon>Chordata</taxon>
        <taxon>Craniata</taxon>
        <taxon>Vertebrata</taxon>
        <taxon>Euteleostomi</taxon>
        <taxon>Actinopterygii</taxon>
        <taxon>Neopterygii</taxon>
        <taxon>Teleostei</taxon>
        <taxon>Neoteleostei</taxon>
        <taxon>Acanthomorphata</taxon>
        <taxon>Carangaria</taxon>
        <taxon>Pleuronectiformes</taxon>
        <taxon>Pleuronectoidei</taxon>
        <taxon>Pleuronectidae</taxon>
        <taxon>Pleuronectes</taxon>
    </lineage>
</organism>
<dbReference type="EMBL" id="CADEAL010000751">
    <property type="protein sequence ID" value="CAB1424748.1"/>
    <property type="molecule type" value="Genomic_DNA"/>
</dbReference>
<evidence type="ECO:0000313" key="2">
    <source>
        <dbReference type="Proteomes" id="UP001153269"/>
    </source>
</evidence>
<evidence type="ECO:0000313" key="1">
    <source>
        <dbReference type="EMBL" id="CAB1424748.1"/>
    </source>
</evidence>
<keyword evidence="2" id="KW-1185">Reference proteome</keyword>
<protein>
    <submittedName>
        <fullName evidence="1">Uncharacterized protein</fullName>
    </submittedName>
</protein>
<sequence>MAKKLFLIHTRGDKGSERPDALYDPVSLVNNTTPLRPQSKYITGTFISGESPDFLHFHIHSLIKGLSLHLELFPPVLLRPRLHGEVTSAESDDLRLSFSVRLHGAAPDPPRLPARPS</sequence>